<name>A0A2I4C1L2_AUSLI</name>
<dbReference type="PANTHER" id="PTHR13381:SF0">
    <property type="entry name" value="MEDIATOR OF RNA POLYMERASE II TRANSCRIPTION SUBUNIT 21"/>
    <property type="match status" value="1"/>
</dbReference>
<dbReference type="RefSeq" id="XP_013873890.1">
    <property type="nucleotide sequence ID" value="XM_014018436.1"/>
</dbReference>
<comment type="similarity">
    <text evidence="6">Belongs to the Mediator complex subunit 21 family.</text>
</comment>
<comment type="subcellular location">
    <subcellularLocation>
        <location evidence="1 6">Nucleus</location>
    </subcellularLocation>
</comment>
<dbReference type="InterPro" id="IPR021384">
    <property type="entry name" value="Mediator_Med21"/>
</dbReference>
<comment type="subunit">
    <text evidence="6">Component of the Mediator complex.</text>
</comment>
<organism evidence="7 8">
    <name type="scientific">Austrofundulus limnaeus</name>
    <name type="common">Annual killifish</name>
    <dbReference type="NCBI Taxonomy" id="52670"/>
    <lineage>
        <taxon>Eukaryota</taxon>
        <taxon>Metazoa</taxon>
        <taxon>Chordata</taxon>
        <taxon>Craniata</taxon>
        <taxon>Vertebrata</taxon>
        <taxon>Euteleostomi</taxon>
        <taxon>Actinopterygii</taxon>
        <taxon>Neopterygii</taxon>
        <taxon>Teleostei</taxon>
        <taxon>Neoteleostei</taxon>
        <taxon>Acanthomorphata</taxon>
        <taxon>Ovalentaria</taxon>
        <taxon>Atherinomorphae</taxon>
        <taxon>Cyprinodontiformes</taxon>
        <taxon>Rivulidae</taxon>
        <taxon>Austrofundulus</taxon>
    </lineage>
</organism>
<evidence type="ECO:0000256" key="6">
    <source>
        <dbReference type="RuleBase" id="RU366036"/>
    </source>
</evidence>
<reference evidence="8" key="1">
    <citation type="submission" date="2025-08" db="UniProtKB">
        <authorList>
            <consortium name="RefSeq"/>
        </authorList>
    </citation>
    <scope>IDENTIFICATION</scope>
</reference>
<dbReference type="Gene3D" id="6.10.280.10">
    <property type="entry name" value="Mediator complex, subunit Med21"/>
    <property type="match status" value="2"/>
</dbReference>
<keyword evidence="4 6" id="KW-0804">Transcription</keyword>
<keyword evidence="5 6" id="KW-0539">Nucleus</keyword>
<keyword evidence="3 6" id="KW-0010">Activator</keyword>
<comment type="function">
    <text evidence="6">Component of the Mediator complex, a coactivator involved in the regulated transcription of nearly all RNA polymerase II-dependent genes. Mediator functions as a bridge to convey information from gene-specific regulatory proteins to the basal RNA polymerase II transcription machinery. Mediator is recruited to promoters by direct interactions with regulatory proteins and serves as a scaffold for the assembly of a functional preinitiation complex with RNA polymerase II and the general transcription factors.</text>
</comment>
<dbReference type="AlphaFoldDB" id="A0A2I4C1L2"/>
<dbReference type="SUPFAM" id="SSF140718">
    <property type="entry name" value="Mediator hinge subcomplex-like"/>
    <property type="match status" value="2"/>
</dbReference>
<dbReference type="GO" id="GO:0003712">
    <property type="term" value="F:transcription coregulator activity"/>
    <property type="evidence" value="ECO:0007669"/>
    <property type="project" value="TreeGrafter"/>
</dbReference>
<evidence type="ECO:0000256" key="5">
    <source>
        <dbReference type="ARBA" id="ARBA00023242"/>
    </source>
</evidence>
<protein>
    <recommendedName>
        <fullName evidence="6">Mediator of RNA polymerase II transcription subunit 21</fullName>
    </recommendedName>
</protein>
<dbReference type="Proteomes" id="UP000192220">
    <property type="component" value="Unplaced"/>
</dbReference>
<evidence type="ECO:0000313" key="7">
    <source>
        <dbReference type="Proteomes" id="UP000192220"/>
    </source>
</evidence>
<evidence type="ECO:0000256" key="2">
    <source>
        <dbReference type="ARBA" id="ARBA00023015"/>
    </source>
</evidence>
<dbReference type="PANTHER" id="PTHR13381">
    <property type="entry name" value="RNA POLYMERASE II HOLOENZYME COMPONENT SRB7"/>
    <property type="match status" value="1"/>
</dbReference>
<dbReference type="GeneID" id="106524579"/>
<dbReference type="CTD" id="9412"/>
<gene>
    <name evidence="8" type="primary">med21</name>
</gene>
<dbReference type="KEGG" id="alim:106524579"/>
<evidence type="ECO:0000256" key="1">
    <source>
        <dbReference type="ARBA" id="ARBA00004123"/>
    </source>
</evidence>
<accession>A0A2I4C1L2</accession>
<dbReference type="GO" id="GO:0006357">
    <property type="term" value="P:regulation of transcription by RNA polymerase II"/>
    <property type="evidence" value="ECO:0007669"/>
    <property type="project" value="TreeGrafter"/>
</dbReference>
<evidence type="ECO:0000256" key="3">
    <source>
        <dbReference type="ARBA" id="ARBA00023159"/>
    </source>
</evidence>
<dbReference type="GO" id="GO:0016592">
    <property type="term" value="C:mediator complex"/>
    <property type="evidence" value="ECO:0007669"/>
    <property type="project" value="UniProtKB-UniRule"/>
</dbReference>
<evidence type="ECO:0000256" key="4">
    <source>
        <dbReference type="ARBA" id="ARBA00023163"/>
    </source>
</evidence>
<proteinExistence type="inferred from homology"/>
<dbReference type="Pfam" id="PF11221">
    <property type="entry name" value="Med21"/>
    <property type="match status" value="2"/>
</dbReference>
<keyword evidence="7" id="KW-1185">Reference proteome</keyword>
<evidence type="ECO:0000313" key="8">
    <source>
        <dbReference type="RefSeq" id="XP_013873890.1"/>
    </source>
</evidence>
<keyword evidence="2 6" id="KW-0805">Transcription regulation</keyword>
<dbReference type="STRING" id="52670.A0A2I4C1L2"/>
<dbReference type="InParanoid" id="A0A2I4C1L2"/>
<sequence>MADRLTQLQDAVNSLADQFCNAIGVLQQCAPPASFSNIQTAINKDQPAKENMADRLTQLQDAVNSLADQFCNAIGVLQQCAPPASFSNIQTAINKDQPANPTEEYAQLFAALIARTAKDVDVLIDSLPSEESTAALQAASLRQLEEENHEAAARLEEVVYRGDMLLEKIQNALADIAQSQLRTRNGAPSQPSPAES</sequence>
<dbReference type="FunCoup" id="A0A2I4C1L2">
    <property type="interactions" value="1213"/>
</dbReference>
<dbReference type="OrthoDB" id="526653at2759"/>
<dbReference type="InterPro" id="IPR037212">
    <property type="entry name" value="Med7/Med21-like"/>
</dbReference>